<evidence type="ECO:0000313" key="5">
    <source>
        <dbReference type="EMBL" id="NEY73643.1"/>
    </source>
</evidence>
<reference evidence="5 6" key="1">
    <citation type="submission" date="2020-02" db="EMBL/GenBank/DDBJ databases">
        <title>Bacillus aquiflavi sp. nov., isolated from yellow water of strong flavor Chinese baijiu in Yibin region of China.</title>
        <authorList>
            <person name="Xie J."/>
        </authorList>
    </citation>
    <scope>NUCLEOTIDE SEQUENCE [LARGE SCALE GENOMIC DNA]</scope>
    <source>
        <strain evidence="5 6">SA4</strain>
    </source>
</reference>
<dbReference type="GO" id="GO:0003677">
    <property type="term" value="F:DNA binding"/>
    <property type="evidence" value="ECO:0007669"/>
    <property type="project" value="UniProtKB-KW"/>
</dbReference>
<comment type="caution">
    <text evidence="5">The sequence shown here is derived from an EMBL/GenBank/DDBJ whole genome shotgun (WGS) entry which is preliminary data.</text>
</comment>
<feature type="domain" description="HTH luxR-type" evidence="4">
    <location>
        <begin position="160"/>
        <end position="225"/>
    </location>
</feature>
<proteinExistence type="predicted"/>
<evidence type="ECO:0000256" key="2">
    <source>
        <dbReference type="ARBA" id="ARBA00023125"/>
    </source>
</evidence>
<evidence type="ECO:0000256" key="3">
    <source>
        <dbReference type="ARBA" id="ARBA00023163"/>
    </source>
</evidence>
<dbReference type="Proteomes" id="UP000481043">
    <property type="component" value="Unassembled WGS sequence"/>
</dbReference>
<keyword evidence="3" id="KW-0804">Transcription</keyword>
<dbReference type="PANTHER" id="PTHR44688:SF16">
    <property type="entry name" value="DNA-BINDING TRANSCRIPTIONAL ACTIVATOR DEVR_DOSR"/>
    <property type="match status" value="1"/>
</dbReference>
<evidence type="ECO:0000256" key="1">
    <source>
        <dbReference type="ARBA" id="ARBA00023015"/>
    </source>
</evidence>
<dbReference type="PRINTS" id="PR00038">
    <property type="entry name" value="HTHLUXR"/>
</dbReference>
<dbReference type="AlphaFoldDB" id="A0A6M0QBE1"/>
<evidence type="ECO:0000259" key="4">
    <source>
        <dbReference type="PROSITE" id="PS50043"/>
    </source>
</evidence>
<dbReference type="InterPro" id="IPR000792">
    <property type="entry name" value="Tscrpt_reg_LuxR_C"/>
</dbReference>
<dbReference type="GO" id="GO:0045892">
    <property type="term" value="P:negative regulation of DNA-templated transcription"/>
    <property type="evidence" value="ECO:0007669"/>
    <property type="project" value="UniProtKB-ARBA"/>
</dbReference>
<organism evidence="5 6">
    <name type="scientific">Bacillus mesophilus</name>
    <dbReference type="NCBI Taxonomy" id="1808955"/>
    <lineage>
        <taxon>Bacteria</taxon>
        <taxon>Bacillati</taxon>
        <taxon>Bacillota</taxon>
        <taxon>Bacilli</taxon>
        <taxon>Bacillales</taxon>
        <taxon>Bacillaceae</taxon>
        <taxon>Bacillus</taxon>
    </lineage>
</organism>
<protein>
    <submittedName>
        <fullName evidence="5">Helix-turn-helix transcriptional regulator</fullName>
    </submittedName>
</protein>
<gene>
    <name evidence="5" type="ORF">G4D63_18160</name>
</gene>
<keyword evidence="2" id="KW-0238">DNA-binding</keyword>
<dbReference type="SUPFAM" id="SSF46894">
    <property type="entry name" value="C-terminal effector domain of the bipartite response regulators"/>
    <property type="match status" value="1"/>
</dbReference>
<dbReference type="Gene3D" id="1.10.10.10">
    <property type="entry name" value="Winged helix-like DNA-binding domain superfamily/Winged helix DNA-binding domain"/>
    <property type="match status" value="1"/>
</dbReference>
<dbReference type="Gene3D" id="3.30.450.40">
    <property type="match status" value="1"/>
</dbReference>
<dbReference type="RefSeq" id="WP_163181385.1">
    <property type="nucleotide sequence ID" value="NZ_JAAIWM010000008.1"/>
</dbReference>
<dbReference type="InterPro" id="IPR036388">
    <property type="entry name" value="WH-like_DNA-bd_sf"/>
</dbReference>
<sequence length="228" mass="26128">MLQKEAHQYLETLRVFKDPVQKIEGILEGCTRFFPFKRASIFTYSPLNHSGEGILQIDNGCFHPMNTIKEDVRTIPPLYFSIMNKKPIFLNIDPTGKNFPLKYITRFQLTSMLIIPVCFNHAVIGSVFLDHFKENENFDSYDSVSLYHYFKLAAGIVSLQSQQQTLLSKRELEVLQRLSYGYSMKEMADDMGISEFTVRDYLTAVNRKLGTKHRAEAVGVALRAGIIT</sequence>
<keyword evidence="1" id="KW-0805">Transcription regulation</keyword>
<evidence type="ECO:0000313" key="6">
    <source>
        <dbReference type="Proteomes" id="UP000481043"/>
    </source>
</evidence>
<dbReference type="SMART" id="SM00421">
    <property type="entry name" value="HTH_LUXR"/>
    <property type="match status" value="1"/>
</dbReference>
<dbReference type="EMBL" id="JAAIWM010000008">
    <property type="protein sequence ID" value="NEY73643.1"/>
    <property type="molecule type" value="Genomic_DNA"/>
</dbReference>
<keyword evidence="6" id="KW-1185">Reference proteome</keyword>
<dbReference type="SUPFAM" id="SSF55781">
    <property type="entry name" value="GAF domain-like"/>
    <property type="match status" value="1"/>
</dbReference>
<accession>A0A6M0QBE1</accession>
<dbReference type="PANTHER" id="PTHR44688">
    <property type="entry name" value="DNA-BINDING TRANSCRIPTIONAL ACTIVATOR DEVR_DOSR"/>
    <property type="match status" value="1"/>
</dbReference>
<name>A0A6M0QBE1_9BACI</name>
<dbReference type="PROSITE" id="PS50043">
    <property type="entry name" value="HTH_LUXR_2"/>
    <property type="match status" value="1"/>
</dbReference>
<dbReference type="CDD" id="cd06170">
    <property type="entry name" value="LuxR_C_like"/>
    <property type="match status" value="1"/>
</dbReference>
<dbReference type="Pfam" id="PF00196">
    <property type="entry name" value="GerE"/>
    <property type="match status" value="1"/>
</dbReference>
<dbReference type="InterPro" id="IPR029016">
    <property type="entry name" value="GAF-like_dom_sf"/>
</dbReference>
<dbReference type="InterPro" id="IPR016032">
    <property type="entry name" value="Sig_transdc_resp-reg_C-effctor"/>
</dbReference>